<reference evidence="1 2" key="1">
    <citation type="submission" date="2010-02" db="EMBL/GenBank/DDBJ databases">
        <title>The Genome Sequence of Prevotella oris strain C735.</title>
        <authorList>
            <consortium name="The Broad Institute Genome Sequencing Platform"/>
            <person name="Ward D."/>
            <person name="Feldgarden M."/>
            <person name="Earl A."/>
            <person name="Young S.K."/>
            <person name="Zeng Q."/>
            <person name="Koehrsen M."/>
            <person name="Alvarado L."/>
            <person name="Berlin A."/>
            <person name="Bochicchio J."/>
            <person name="Borenstein D."/>
            <person name="Chapman S.B."/>
            <person name="Chen Z."/>
            <person name="Engels R."/>
            <person name="Freedman E."/>
            <person name="Gellesch M."/>
            <person name="Goldberg J."/>
            <person name="Griggs A."/>
            <person name="Gujja S."/>
            <person name="Heilman E."/>
            <person name="Heiman D."/>
            <person name="Hepburn T."/>
            <person name="Howarth C."/>
            <person name="Jen D."/>
            <person name="Larson L."/>
            <person name="Mehta T."/>
            <person name="Park D."/>
            <person name="Pearson M."/>
            <person name="Roberts A."/>
            <person name="Saif S."/>
            <person name="Shea T."/>
            <person name="Shenoy N."/>
            <person name="Sisk P."/>
            <person name="Stolte C."/>
            <person name="Sykes S."/>
            <person name="Thomson T."/>
            <person name="Walk T."/>
            <person name="White J."/>
            <person name="Yandava C."/>
            <person name="Sibley C.D."/>
            <person name="Field T.R."/>
            <person name="Grinwis M."/>
            <person name="Eshaghurshan C.S."/>
            <person name="Surette M.G."/>
            <person name="Haas B."/>
            <person name="Nusbaum C."/>
            <person name="Birren B."/>
        </authorList>
    </citation>
    <scope>NUCLEOTIDE SEQUENCE [LARGE SCALE GENOMIC DNA]</scope>
    <source>
        <strain evidence="1 2">C735</strain>
    </source>
</reference>
<dbReference type="HOGENOM" id="CLU_1883879_0_0_10"/>
<accession>D7NGK5</accession>
<dbReference type="EMBL" id="GL349603">
    <property type="protein sequence ID" value="EFI47312.1"/>
    <property type="molecule type" value="Genomic_DNA"/>
</dbReference>
<sequence length="135" mass="15820">MSFLLFGVCVDIQKYPKILHNGYNSATEIFESIASNIEIRLKNISEFECKIQKKVADNILNPKLEKAWYIQGDLEYPEKQFRAFLMSYLIQSNSSICYIESIGPRPSLNNYYWEANKRCIELIIESFNNLDFSKK</sequence>
<keyword evidence="2" id="KW-1185">Reference proteome</keyword>
<dbReference type="Proteomes" id="UP000003805">
    <property type="component" value="Unassembled WGS sequence"/>
</dbReference>
<dbReference type="AlphaFoldDB" id="D7NGK5"/>
<protein>
    <submittedName>
        <fullName evidence="1">Uncharacterized protein</fullName>
    </submittedName>
</protein>
<evidence type="ECO:0000313" key="2">
    <source>
        <dbReference type="Proteomes" id="UP000003805"/>
    </source>
</evidence>
<evidence type="ECO:0000313" key="1">
    <source>
        <dbReference type="EMBL" id="EFI47312.1"/>
    </source>
</evidence>
<organism evidence="1 2">
    <name type="scientific">Segatella oris C735</name>
    <dbReference type="NCBI Taxonomy" id="563008"/>
    <lineage>
        <taxon>Bacteria</taxon>
        <taxon>Pseudomonadati</taxon>
        <taxon>Bacteroidota</taxon>
        <taxon>Bacteroidia</taxon>
        <taxon>Bacteroidales</taxon>
        <taxon>Prevotellaceae</taxon>
        <taxon>Segatella</taxon>
    </lineage>
</organism>
<gene>
    <name evidence="1" type="ORF">HMPREF0665_02727</name>
</gene>
<proteinExistence type="predicted"/>
<name>D7NGK5_9BACT</name>